<name>A0A848KW70_9ACTN</name>
<feature type="region of interest" description="Disordered" evidence="1">
    <location>
        <begin position="85"/>
        <end position="107"/>
    </location>
</feature>
<evidence type="ECO:0000256" key="1">
    <source>
        <dbReference type="SAM" id="MobiDB-lite"/>
    </source>
</evidence>
<proteinExistence type="predicted"/>
<comment type="caution">
    <text evidence="3">The sequence shown here is derived from an EMBL/GenBank/DDBJ whole genome shotgun (WGS) entry which is preliminary data.</text>
</comment>
<accession>A0A848KW70</accession>
<evidence type="ECO:0000313" key="4">
    <source>
        <dbReference type="Proteomes" id="UP000550729"/>
    </source>
</evidence>
<reference evidence="3 4" key="1">
    <citation type="submission" date="2020-04" db="EMBL/GenBank/DDBJ databases">
        <title>Gordonia sp. nov. TBRC 11910.</title>
        <authorList>
            <person name="Suriyachadkun C."/>
        </authorList>
    </citation>
    <scope>NUCLEOTIDE SEQUENCE [LARGE SCALE GENOMIC DNA]</scope>
    <source>
        <strain evidence="3 4">TBRC 11910</strain>
    </source>
</reference>
<sequence>MQRVHRRAAVTRATSLAALSLALATQTTAAHADSFVRLPNSSIGGYDGLRVAMTGMSARVSPSLASNGAGRVAWLSGDVTAYAPRIDRSPAGPNNGPAGESTMPGTNGAATNSAAATLTAGYIVGCQVAIGNLTLGGSLSVSQASTGLSGALSIPLTPGTVTYAYLDYKNLTKPGTYHINYRDYQVNIEGCGGYAQARPYSVLETTGNDHQKLTVYGRPFSLG</sequence>
<feature type="signal peptide" evidence="2">
    <location>
        <begin position="1"/>
        <end position="32"/>
    </location>
</feature>
<dbReference type="Proteomes" id="UP000550729">
    <property type="component" value="Unassembled WGS sequence"/>
</dbReference>
<gene>
    <name evidence="3" type="ORF">HH308_17915</name>
</gene>
<feature type="chain" id="PRO_5033064252" description="MspA protein" evidence="2">
    <location>
        <begin position="33"/>
        <end position="223"/>
    </location>
</feature>
<evidence type="ECO:0000256" key="2">
    <source>
        <dbReference type="SAM" id="SignalP"/>
    </source>
</evidence>
<keyword evidence="4" id="KW-1185">Reference proteome</keyword>
<dbReference type="Pfam" id="PF09203">
    <property type="entry name" value="MspA"/>
    <property type="match status" value="1"/>
</dbReference>
<evidence type="ECO:0000313" key="3">
    <source>
        <dbReference type="EMBL" id="NMO03094.1"/>
    </source>
</evidence>
<dbReference type="InterPro" id="IPR015286">
    <property type="entry name" value="Porin_fam_mycobact-type"/>
</dbReference>
<dbReference type="AlphaFoldDB" id="A0A848KW70"/>
<dbReference type="EMBL" id="JABBNB010000019">
    <property type="protein sequence ID" value="NMO03094.1"/>
    <property type="molecule type" value="Genomic_DNA"/>
</dbReference>
<dbReference type="Gene3D" id="2.60.40.1650">
    <property type="entry name" value="Porin MspA (Ig-like beta-sandwich domain)"/>
    <property type="match status" value="1"/>
</dbReference>
<evidence type="ECO:0008006" key="5">
    <source>
        <dbReference type="Google" id="ProtNLM"/>
    </source>
</evidence>
<dbReference type="RefSeq" id="WP_170195591.1">
    <property type="nucleotide sequence ID" value="NZ_JABBNB010000019.1"/>
</dbReference>
<organism evidence="3 4">
    <name type="scientific">Gordonia asplenii</name>
    <dbReference type="NCBI Taxonomy" id="2725283"/>
    <lineage>
        <taxon>Bacteria</taxon>
        <taxon>Bacillati</taxon>
        <taxon>Actinomycetota</taxon>
        <taxon>Actinomycetes</taxon>
        <taxon>Mycobacteriales</taxon>
        <taxon>Gordoniaceae</taxon>
        <taxon>Gordonia</taxon>
    </lineage>
</organism>
<protein>
    <recommendedName>
        <fullName evidence="5">MspA protein</fullName>
    </recommendedName>
</protein>
<keyword evidence="2" id="KW-0732">Signal</keyword>